<feature type="non-terminal residue" evidence="1">
    <location>
        <position position="1"/>
    </location>
</feature>
<gene>
    <name evidence="1" type="ORF">CEN89_382</name>
</gene>
<organism evidence="1 2">
    <name type="scientific">Candidatus Berkelbacteria bacterium Licking1014_7</name>
    <dbReference type="NCBI Taxonomy" id="2017147"/>
    <lineage>
        <taxon>Bacteria</taxon>
        <taxon>Candidatus Berkelbacteria</taxon>
    </lineage>
</organism>
<reference evidence="1 2" key="1">
    <citation type="submission" date="2017-07" db="EMBL/GenBank/DDBJ databases">
        <title>Mechanisms for carbon and nitrogen cycling indicate functional differentiation within the Candidate Phyla Radiation.</title>
        <authorList>
            <person name="Danczak R.E."/>
            <person name="Johnston M.D."/>
            <person name="Kenah C."/>
            <person name="Slattery M."/>
            <person name="Wrighton K.C."/>
            <person name="Wilkins M.J."/>
        </authorList>
    </citation>
    <scope>NUCLEOTIDE SEQUENCE [LARGE SCALE GENOMIC DNA]</scope>
    <source>
        <strain evidence="1">Licking1014_7</strain>
    </source>
</reference>
<comment type="caution">
    <text evidence="1">The sequence shown here is derived from an EMBL/GenBank/DDBJ whole genome shotgun (WGS) entry which is preliminary data.</text>
</comment>
<dbReference type="Proteomes" id="UP000315689">
    <property type="component" value="Unassembled WGS sequence"/>
</dbReference>
<protein>
    <recommendedName>
        <fullName evidence="3">Glycosyl transferase</fullName>
    </recommendedName>
</protein>
<name>A0A554LJ44_9BACT</name>
<sequence length="140" mass="16743">RYEDGKLGDQMYLNDWPSRFNGVHILQHKGGGMAPWNIKNYILSQNGGKVFIDDQPLIFYHFHALKFFSQYDFELSSGYNFSFSQQEKLLVYKPYLEAIRRVMIQVNKIDPNFYFGFSKKTLKYRMMNKILATKSFLWRK</sequence>
<dbReference type="EMBL" id="VMGK01000011">
    <property type="protein sequence ID" value="TSC92864.1"/>
    <property type="molecule type" value="Genomic_DNA"/>
</dbReference>
<accession>A0A554LJ44</accession>
<evidence type="ECO:0000313" key="2">
    <source>
        <dbReference type="Proteomes" id="UP000315689"/>
    </source>
</evidence>
<proteinExistence type="predicted"/>
<dbReference type="AlphaFoldDB" id="A0A554LJ44"/>
<evidence type="ECO:0008006" key="3">
    <source>
        <dbReference type="Google" id="ProtNLM"/>
    </source>
</evidence>
<evidence type="ECO:0000313" key="1">
    <source>
        <dbReference type="EMBL" id="TSC92864.1"/>
    </source>
</evidence>